<feature type="non-terminal residue" evidence="2">
    <location>
        <position position="118"/>
    </location>
</feature>
<dbReference type="InterPro" id="IPR006148">
    <property type="entry name" value="Glc/Gal-6P_isomerase"/>
</dbReference>
<dbReference type="Proteomes" id="UP000229362">
    <property type="component" value="Unassembled WGS sequence"/>
</dbReference>
<comment type="caution">
    <text evidence="2">The sequence shown here is derived from an EMBL/GenBank/DDBJ whole genome shotgun (WGS) entry which is preliminary data.</text>
</comment>
<dbReference type="EMBL" id="PFBZ01000143">
    <property type="protein sequence ID" value="PIT86411.1"/>
    <property type="molecule type" value="Genomic_DNA"/>
</dbReference>
<protein>
    <recommendedName>
        <fullName evidence="1">Glucosamine/galactosamine-6-phosphate isomerase domain-containing protein</fullName>
    </recommendedName>
</protein>
<dbReference type="Pfam" id="PF01182">
    <property type="entry name" value="Glucosamine_iso"/>
    <property type="match status" value="1"/>
</dbReference>
<evidence type="ECO:0000313" key="2">
    <source>
        <dbReference type="EMBL" id="PIT86411.1"/>
    </source>
</evidence>
<evidence type="ECO:0000259" key="1">
    <source>
        <dbReference type="Pfam" id="PF01182"/>
    </source>
</evidence>
<reference evidence="3" key="1">
    <citation type="submission" date="2017-09" db="EMBL/GenBank/DDBJ databases">
        <title>Depth-based differentiation of microbial function through sediment-hosted aquifers and enrichment of novel symbionts in the deep terrestrial subsurface.</title>
        <authorList>
            <person name="Probst A.J."/>
            <person name="Ladd B."/>
            <person name="Jarett J.K."/>
            <person name="Geller-Mcgrath D.E."/>
            <person name="Sieber C.M.K."/>
            <person name="Emerson J.B."/>
            <person name="Anantharaman K."/>
            <person name="Thomas B.C."/>
            <person name="Malmstrom R."/>
            <person name="Stieglmeier M."/>
            <person name="Klingl A."/>
            <person name="Woyke T."/>
            <person name="Ryan C.M."/>
            <person name="Banfield J.F."/>
        </authorList>
    </citation>
    <scope>NUCLEOTIDE SEQUENCE [LARGE SCALE GENOMIC DNA]</scope>
</reference>
<proteinExistence type="predicted"/>
<feature type="domain" description="Glucosamine/galactosamine-6-phosphate isomerase" evidence="1">
    <location>
        <begin position="32"/>
        <end position="117"/>
    </location>
</feature>
<dbReference type="AlphaFoldDB" id="A0A2M6W0V5"/>
<evidence type="ECO:0000313" key="3">
    <source>
        <dbReference type="Proteomes" id="UP000229362"/>
    </source>
</evidence>
<name>A0A2M6W0V5_9BACT</name>
<dbReference type="GO" id="GO:0005975">
    <property type="term" value="P:carbohydrate metabolic process"/>
    <property type="evidence" value="ECO:0007669"/>
    <property type="project" value="InterPro"/>
</dbReference>
<dbReference type="InterPro" id="IPR037171">
    <property type="entry name" value="NagB/RpiA_transferase-like"/>
</dbReference>
<organism evidence="2 3">
    <name type="scientific">Candidatus Magasanikbacteria bacterium CG10_big_fil_rev_8_21_14_0_10_43_6</name>
    <dbReference type="NCBI Taxonomy" id="1974650"/>
    <lineage>
        <taxon>Bacteria</taxon>
        <taxon>Candidatus Magasanikiibacteriota</taxon>
    </lineage>
</organism>
<sequence length="118" mass="13610">MNIKTFTNQQDWVDKTILNIQSLITNHQPTSNGHSPTIALSGGSTPSPIYKAMQKLPNINYIDFYQVDERYIPHDHEKSNYQLIAKSLHPKHFHCFDTSLPIDQALKEYQAILPNQFD</sequence>
<dbReference type="Gene3D" id="3.40.50.1360">
    <property type="match status" value="1"/>
</dbReference>
<dbReference type="SUPFAM" id="SSF100950">
    <property type="entry name" value="NagB/RpiA/CoA transferase-like"/>
    <property type="match status" value="1"/>
</dbReference>
<accession>A0A2M6W0V5</accession>
<gene>
    <name evidence="2" type="ORF">COU33_03315</name>
</gene>